<feature type="transmembrane region" description="Helical" evidence="6">
    <location>
        <begin position="56"/>
        <end position="79"/>
    </location>
</feature>
<evidence type="ECO:0000256" key="3">
    <source>
        <dbReference type="ARBA" id="ARBA00022692"/>
    </source>
</evidence>
<dbReference type="GO" id="GO:0022857">
    <property type="term" value="F:transmembrane transporter activity"/>
    <property type="evidence" value="ECO:0007669"/>
    <property type="project" value="InterPro"/>
</dbReference>
<dbReference type="InterPro" id="IPR036259">
    <property type="entry name" value="MFS_trans_sf"/>
</dbReference>
<comment type="caution">
    <text evidence="7">The sequence shown here is derived from an EMBL/GenBank/DDBJ whole genome shotgun (WGS) entry which is preliminary data.</text>
</comment>
<feature type="transmembrane region" description="Helical" evidence="6">
    <location>
        <begin position="413"/>
        <end position="431"/>
    </location>
</feature>
<feature type="transmembrane region" description="Helical" evidence="6">
    <location>
        <begin position="347"/>
        <end position="367"/>
    </location>
</feature>
<evidence type="ECO:0000313" key="7">
    <source>
        <dbReference type="EMBL" id="RRQ87925.1"/>
    </source>
</evidence>
<evidence type="ECO:0000256" key="2">
    <source>
        <dbReference type="ARBA" id="ARBA00022475"/>
    </source>
</evidence>
<evidence type="ECO:0000313" key="8">
    <source>
        <dbReference type="Proteomes" id="UP000276379"/>
    </source>
</evidence>
<keyword evidence="4 6" id="KW-1133">Transmembrane helix</keyword>
<feature type="transmembrane region" description="Helical" evidence="6">
    <location>
        <begin position="388"/>
        <end position="407"/>
    </location>
</feature>
<feature type="transmembrane region" description="Helical" evidence="6">
    <location>
        <begin position="220"/>
        <end position="246"/>
    </location>
</feature>
<dbReference type="Proteomes" id="UP000276379">
    <property type="component" value="Unassembled WGS sequence"/>
</dbReference>
<keyword evidence="5 6" id="KW-0472">Membrane</keyword>
<proteinExistence type="predicted"/>
<dbReference type="Gene3D" id="1.20.1250.20">
    <property type="entry name" value="MFS general substrate transporter like domains"/>
    <property type="match status" value="1"/>
</dbReference>
<evidence type="ECO:0000256" key="6">
    <source>
        <dbReference type="SAM" id="Phobius"/>
    </source>
</evidence>
<dbReference type="EMBL" id="PDES01000003">
    <property type="protein sequence ID" value="RRQ87925.1"/>
    <property type="molecule type" value="Genomic_DNA"/>
</dbReference>
<dbReference type="AlphaFoldDB" id="A0A426SBM0"/>
<comment type="subcellular location">
    <subcellularLocation>
        <location evidence="1">Cell membrane</location>
        <topology evidence="1">Multi-pass membrane protein</topology>
    </subcellularLocation>
</comment>
<reference evidence="7 8" key="1">
    <citation type="submission" date="2017-10" db="EMBL/GenBank/DDBJ databases">
        <title>Draft genome of actinobacteria isolated from guarana (Paullinia cupana (Mart.) Ducke.</title>
        <authorList>
            <person name="Siqueira K.A."/>
            <person name="Liotti R.G."/>
            <person name="Mendes T.A."/>
            <person name="Soares M.A."/>
        </authorList>
    </citation>
    <scope>NUCLEOTIDE SEQUENCE [LARGE SCALE GENOMIC DNA]</scope>
    <source>
        <strain evidence="7 8">199</strain>
    </source>
</reference>
<feature type="transmembrane region" description="Helical" evidence="6">
    <location>
        <begin position="295"/>
        <end position="314"/>
    </location>
</feature>
<dbReference type="PANTHER" id="PTHR23513">
    <property type="entry name" value="INTEGRAL MEMBRANE EFFLUX PROTEIN-RELATED"/>
    <property type="match status" value="1"/>
</dbReference>
<dbReference type="SUPFAM" id="SSF103473">
    <property type="entry name" value="MFS general substrate transporter"/>
    <property type="match status" value="1"/>
</dbReference>
<accession>A0A426SBM0</accession>
<organism evidence="7 8">
    <name type="scientific">Streptomyces griseofuscus</name>
    <dbReference type="NCBI Taxonomy" id="146922"/>
    <lineage>
        <taxon>Bacteria</taxon>
        <taxon>Bacillati</taxon>
        <taxon>Actinomycetota</taxon>
        <taxon>Actinomycetes</taxon>
        <taxon>Kitasatosporales</taxon>
        <taxon>Streptomycetaceae</taxon>
        <taxon>Streptomyces</taxon>
    </lineage>
</organism>
<dbReference type="InterPro" id="IPR011701">
    <property type="entry name" value="MFS"/>
</dbReference>
<dbReference type="GO" id="GO:0005886">
    <property type="term" value="C:plasma membrane"/>
    <property type="evidence" value="ECO:0007669"/>
    <property type="project" value="UniProtKB-SubCell"/>
</dbReference>
<protein>
    <submittedName>
        <fullName evidence="7">MFS transporter</fullName>
    </submittedName>
</protein>
<dbReference type="Pfam" id="PF07690">
    <property type="entry name" value="MFS_1"/>
    <property type="match status" value="1"/>
</dbReference>
<dbReference type="CDD" id="cd06173">
    <property type="entry name" value="MFS_MefA_like"/>
    <property type="match status" value="1"/>
</dbReference>
<name>A0A426SBM0_9ACTN</name>
<keyword evidence="3 6" id="KW-0812">Transmembrane</keyword>
<gene>
    <name evidence="7" type="ORF">CQW44_07900</name>
</gene>
<dbReference type="PANTHER" id="PTHR23513:SF11">
    <property type="entry name" value="STAPHYLOFERRIN A TRANSPORTER"/>
    <property type="match status" value="1"/>
</dbReference>
<feature type="transmembrane region" description="Helical" evidence="6">
    <location>
        <begin position="194"/>
        <end position="214"/>
    </location>
</feature>
<feature type="transmembrane region" description="Helical" evidence="6">
    <location>
        <begin position="85"/>
        <end position="110"/>
    </location>
</feature>
<evidence type="ECO:0000256" key="4">
    <source>
        <dbReference type="ARBA" id="ARBA00022989"/>
    </source>
</evidence>
<evidence type="ECO:0000256" key="1">
    <source>
        <dbReference type="ARBA" id="ARBA00004651"/>
    </source>
</evidence>
<feature type="transmembrane region" description="Helical" evidence="6">
    <location>
        <begin position="321"/>
        <end position="341"/>
    </location>
</feature>
<evidence type="ECO:0000256" key="5">
    <source>
        <dbReference type="ARBA" id="ARBA00023136"/>
    </source>
</evidence>
<feature type="transmembrane region" description="Helical" evidence="6">
    <location>
        <begin position="258"/>
        <end position="275"/>
    </location>
</feature>
<keyword evidence="8" id="KW-1185">Reference proteome</keyword>
<sequence length="447" mass="45928">MPVSQRSPRVRARWWRIIRRCADVGTTTGSSKAEAPRAEASKSVGTPLELPAFRRFVVANLISVSGSAMAPLALAYAVIEGGGGAGSLGVVLAVNTVPTILFLLMGGLFADRWSRSRILFVGNLVAAGAQGVLAGTVATGHATTVSIAACGFVSGTAASFIVPATQGAVAQIVPAEHLQQANALLRLPSNAVKVLGPVVGGFVVALSGAAWALAWDACTFAVAAVLLLGLRLAAPPGAAGGVLADLRAGWTGFRSRTWLWTYTAAGTVLVAAWLAGFQLLGPLVAARRYAGARDWGLVQAAFSCGLLAGTLVCLRWKPYRLLAVAVVAGGGLALPPAVMAWGLPLPLVLVAAFLAGVGLDVAIVAWTTAFQQHVPAAEQGRMSAFNGVGERLAIPLGYLITALAVHVWSSQGVLLACAALIVAATLLNLCVPDLHRVNRVRREADPA</sequence>
<keyword evidence="2" id="KW-1003">Cell membrane</keyword>